<evidence type="ECO:0000256" key="2">
    <source>
        <dbReference type="ARBA" id="ARBA00022722"/>
    </source>
</evidence>
<evidence type="ECO:0000256" key="4">
    <source>
        <dbReference type="ARBA" id="ARBA00022801"/>
    </source>
</evidence>
<evidence type="ECO:0000259" key="8">
    <source>
        <dbReference type="Pfam" id="PF08340"/>
    </source>
</evidence>
<comment type="cofactor">
    <cofactor evidence="1">
        <name>a divalent metal cation</name>
        <dbReference type="ChEBI" id="CHEBI:60240"/>
    </cofactor>
</comment>
<comment type="caution">
    <text evidence="9">The sequence shown here is derived from an EMBL/GenBank/DDBJ whole genome shotgun (WGS) entry which is preliminary data.</text>
</comment>
<evidence type="ECO:0000256" key="5">
    <source>
        <dbReference type="ARBA" id="ARBA00035648"/>
    </source>
</evidence>
<evidence type="ECO:0000256" key="1">
    <source>
        <dbReference type="ARBA" id="ARBA00001968"/>
    </source>
</evidence>
<reference evidence="9" key="1">
    <citation type="journal article" date="2020" name="mSystems">
        <title>Genome- and Community-Level Interaction Insights into Carbon Utilization and Element Cycling Functions of Hydrothermarchaeota in Hydrothermal Sediment.</title>
        <authorList>
            <person name="Zhou Z."/>
            <person name="Liu Y."/>
            <person name="Xu W."/>
            <person name="Pan J."/>
            <person name="Luo Z.H."/>
            <person name="Li M."/>
        </authorList>
    </citation>
    <scope>NUCLEOTIDE SEQUENCE [LARGE SCALE GENOMIC DNA]</scope>
    <source>
        <strain evidence="9">SpSt-81</strain>
    </source>
</reference>
<dbReference type="InterPro" id="IPR005229">
    <property type="entry name" value="YicC/YloC-like"/>
</dbReference>
<keyword evidence="2" id="KW-0540">Nuclease</keyword>
<evidence type="ECO:0000259" key="7">
    <source>
        <dbReference type="Pfam" id="PF03755"/>
    </source>
</evidence>
<keyword evidence="6" id="KW-0175">Coiled coil</keyword>
<protein>
    <submittedName>
        <fullName evidence="9">DUF1732 domain-containing protein</fullName>
    </submittedName>
</protein>
<gene>
    <name evidence="9" type="ORF">ENW00_04935</name>
</gene>
<name>A0A7C3MK27_DICTH</name>
<proteinExistence type="inferred from homology"/>
<feature type="domain" description="Endoribonuclease YicC-like N-terminal" evidence="7">
    <location>
        <begin position="1"/>
        <end position="147"/>
    </location>
</feature>
<dbReference type="GO" id="GO:0016787">
    <property type="term" value="F:hydrolase activity"/>
    <property type="evidence" value="ECO:0007669"/>
    <property type="project" value="UniProtKB-KW"/>
</dbReference>
<dbReference type="GO" id="GO:0004521">
    <property type="term" value="F:RNA endonuclease activity"/>
    <property type="evidence" value="ECO:0007669"/>
    <property type="project" value="InterPro"/>
</dbReference>
<comment type="similarity">
    <text evidence="5">Belongs to the YicC/YloC family.</text>
</comment>
<evidence type="ECO:0000256" key="3">
    <source>
        <dbReference type="ARBA" id="ARBA00022759"/>
    </source>
</evidence>
<dbReference type="Pfam" id="PF08340">
    <property type="entry name" value="YicC-like_C"/>
    <property type="match status" value="1"/>
</dbReference>
<organism evidence="9">
    <name type="scientific">Dictyoglomus thermophilum</name>
    <dbReference type="NCBI Taxonomy" id="14"/>
    <lineage>
        <taxon>Bacteria</taxon>
        <taxon>Pseudomonadati</taxon>
        <taxon>Dictyoglomota</taxon>
        <taxon>Dictyoglomia</taxon>
        <taxon>Dictyoglomales</taxon>
        <taxon>Dictyoglomaceae</taxon>
        <taxon>Dictyoglomus</taxon>
    </lineage>
</organism>
<sequence length="282" mass="33524">MTSSAFREFVIDSLTFFLEIKGYNHRFLEIKVNLPDALSFLEREIIAEIKRYVKRGYVVFSLKIHKSPENYSRLNIDLLSNILKDLGKITGNSEAIYNWKEILANPQVFFTENRIFNEEDCKKIISETKLLIEEFDGYKREEGESIKRAILESLNKIETLLSNVKREEENWQKEAKLFLEKKLKEFEFNIINEDRLYQEIALLLMKTDINEEITRIDEFIRRFYEEIKKDGSIGKTLEFILQEMNREINTLSSKTAKTSIMFYAIDLKKELEKIRELTLNIE</sequence>
<keyword evidence="3" id="KW-0255">Endonuclease</keyword>
<feature type="domain" description="Endoribonuclease YicC-like C-terminal" evidence="8">
    <location>
        <begin position="165"/>
        <end position="282"/>
    </location>
</feature>
<feature type="coiled-coil region" evidence="6">
    <location>
        <begin position="150"/>
        <end position="181"/>
    </location>
</feature>
<dbReference type="PANTHER" id="PTHR30636">
    <property type="entry name" value="UPF0701 PROTEIN YICC"/>
    <property type="match status" value="1"/>
</dbReference>
<dbReference type="AlphaFoldDB" id="A0A7C3MK27"/>
<dbReference type="PANTHER" id="PTHR30636:SF3">
    <property type="entry name" value="UPF0701 PROTEIN YICC"/>
    <property type="match status" value="1"/>
</dbReference>
<evidence type="ECO:0000256" key="6">
    <source>
        <dbReference type="SAM" id="Coils"/>
    </source>
</evidence>
<evidence type="ECO:0000313" key="9">
    <source>
        <dbReference type="EMBL" id="HFX13495.1"/>
    </source>
</evidence>
<dbReference type="Pfam" id="PF03755">
    <property type="entry name" value="YicC-like_N"/>
    <property type="match status" value="1"/>
</dbReference>
<dbReference type="InterPro" id="IPR013551">
    <property type="entry name" value="YicC-like_C"/>
</dbReference>
<dbReference type="InterPro" id="IPR013527">
    <property type="entry name" value="YicC-like_N"/>
</dbReference>
<accession>A0A7C3MK27</accession>
<dbReference type="EMBL" id="DTIN01000014">
    <property type="protein sequence ID" value="HFX13495.1"/>
    <property type="molecule type" value="Genomic_DNA"/>
</dbReference>
<keyword evidence="4" id="KW-0378">Hydrolase</keyword>